<evidence type="ECO:0000256" key="1">
    <source>
        <dbReference type="SAM" id="MobiDB-lite"/>
    </source>
</evidence>
<dbReference type="AlphaFoldDB" id="A0A6A5DTG8"/>
<sequence length="86" mass="9757">MHHPVSPPSLGSFLRPPPSWTSLEHPPPPRGHPYQMPEPPQLAHFHAKEQRLYSDFLTVDGASHPISKVSQKAHLVQFNFIYTIKS</sequence>
<reference evidence="2 3" key="1">
    <citation type="submission" date="2019-06" db="EMBL/GenBank/DDBJ databases">
        <title>A chromosome-scale genome assembly of the European perch, Perca fluviatilis.</title>
        <authorList>
            <person name="Roques C."/>
            <person name="Zahm M."/>
            <person name="Cabau C."/>
            <person name="Klopp C."/>
            <person name="Bouchez O."/>
            <person name="Donnadieu C."/>
            <person name="Kuhl H."/>
            <person name="Gislard M."/>
            <person name="Guendouz S."/>
            <person name="Journot L."/>
            <person name="Haffray P."/>
            <person name="Bestin A."/>
            <person name="Morvezen R."/>
            <person name="Feron R."/>
            <person name="Wen M."/>
            <person name="Jouanno E."/>
            <person name="Herpin A."/>
            <person name="Schartl M."/>
            <person name="Postlethwait J."/>
            <person name="Schaerlinger B."/>
            <person name="Chardard D."/>
            <person name="Lecocq T."/>
            <person name="Poncet C."/>
            <person name="Jaffrelo L."/>
            <person name="Lampietro C."/>
            <person name="Guiguen Y."/>
        </authorList>
    </citation>
    <scope>NUCLEOTIDE SEQUENCE [LARGE SCALE GENOMIC DNA]</scope>
    <source>
        <tissue evidence="2">Blood</tissue>
    </source>
</reference>
<protein>
    <submittedName>
        <fullName evidence="2">Uncharacterized protein</fullName>
    </submittedName>
</protein>
<comment type="caution">
    <text evidence="2">The sequence shown here is derived from an EMBL/GenBank/DDBJ whole genome shotgun (WGS) entry which is preliminary data.</text>
</comment>
<accession>A0A6A5DTG8</accession>
<proteinExistence type="predicted"/>
<feature type="region of interest" description="Disordered" evidence="1">
    <location>
        <begin position="1"/>
        <end position="41"/>
    </location>
</feature>
<evidence type="ECO:0000313" key="2">
    <source>
        <dbReference type="EMBL" id="KAF1377287.1"/>
    </source>
</evidence>
<name>A0A6A5DTG8_PERFL</name>
<dbReference type="Proteomes" id="UP000465112">
    <property type="component" value="Chromosome 17"/>
</dbReference>
<feature type="compositionally biased region" description="Pro residues" evidence="1">
    <location>
        <begin position="15"/>
        <end position="40"/>
    </location>
</feature>
<gene>
    <name evidence="2" type="ORF">PFLUV_G00199170</name>
</gene>
<dbReference type="EMBL" id="VHII01000017">
    <property type="protein sequence ID" value="KAF1377287.1"/>
    <property type="molecule type" value="Genomic_DNA"/>
</dbReference>
<evidence type="ECO:0000313" key="3">
    <source>
        <dbReference type="Proteomes" id="UP000465112"/>
    </source>
</evidence>
<keyword evidence="3" id="KW-1185">Reference proteome</keyword>
<organism evidence="2 3">
    <name type="scientific">Perca fluviatilis</name>
    <name type="common">European perch</name>
    <dbReference type="NCBI Taxonomy" id="8168"/>
    <lineage>
        <taxon>Eukaryota</taxon>
        <taxon>Metazoa</taxon>
        <taxon>Chordata</taxon>
        <taxon>Craniata</taxon>
        <taxon>Vertebrata</taxon>
        <taxon>Euteleostomi</taxon>
        <taxon>Actinopterygii</taxon>
        <taxon>Neopterygii</taxon>
        <taxon>Teleostei</taxon>
        <taxon>Neoteleostei</taxon>
        <taxon>Acanthomorphata</taxon>
        <taxon>Eupercaria</taxon>
        <taxon>Perciformes</taxon>
        <taxon>Percoidei</taxon>
        <taxon>Percidae</taxon>
        <taxon>Percinae</taxon>
        <taxon>Perca</taxon>
    </lineage>
</organism>